<dbReference type="SUPFAM" id="SSF50630">
    <property type="entry name" value="Acid proteases"/>
    <property type="match status" value="1"/>
</dbReference>
<proteinExistence type="predicted"/>
<dbReference type="CDD" id="cd00303">
    <property type="entry name" value="retropepsin_like"/>
    <property type="match status" value="1"/>
</dbReference>
<gene>
    <name evidence="3" type="ORF">LWI29_013642</name>
</gene>
<dbReference type="InterPro" id="IPR005162">
    <property type="entry name" value="Retrotrans_gag_dom"/>
</dbReference>
<accession>A0AA39SV32</accession>
<organism evidence="3 4">
    <name type="scientific">Acer saccharum</name>
    <name type="common">Sugar maple</name>
    <dbReference type="NCBI Taxonomy" id="4024"/>
    <lineage>
        <taxon>Eukaryota</taxon>
        <taxon>Viridiplantae</taxon>
        <taxon>Streptophyta</taxon>
        <taxon>Embryophyta</taxon>
        <taxon>Tracheophyta</taxon>
        <taxon>Spermatophyta</taxon>
        <taxon>Magnoliopsida</taxon>
        <taxon>eudicotyledons</taxon>
        <taxon>Gunneridae</taxon>
        <taxon>Pentapetalae</taxon>
        <taxon>rosids</taxon>
        <taxon>malvids</taxon>
        <taxon>Sapindales</taxon>
        <taxon>Sapindaceae</taxon>
        <taxon>Hippocastanoideae</taxon>
        <taxon>Acereae</taxon>
        <taxon>Acer</taxon>
    </lineage>
</organism>
<protein>
    <recommendedName>
        <fullName evidence="2">Retrotransposon gag domain-containing protein</fullName>
    </recommendedName>
</protein>
<evidence type="ECO:0000313" key="4">
    <source>
        <dbReference type="Proteomes" id="UP001168877"/>
    </source>
</evidence>
<dbReference type="Proteomes" id="UP001168877">
    <property type="component" value="Unassembled WGS sequence"/>
</dbReference>
<dbReference type="Pfam" id="PF03732">
    <property type="entry name" value="Retrotrans_gag"/>
    <property type="match status" value="1"/>
</dbReference>
<reference evidence="3" key="2">
    <citation type="submission" date="2023-06" db="EMBL/GenBank/DDBJ databases">
        <authorList>
            <person name="Swenson N.G."/>
            <person name="Wegrzyn J.L."/>
            <person name="Mcevoy S.L."/>
        </authorList>
    </citation>
    <scope>NUCLEOTIDE SEQUENCE</scope>
    <source>
        <strain evidence="3">NS2018</strain>
        <tissue evidence="3">Leaf</tissue>
    </source>
</reference>
<dbReference type="PANTHER" id="PTHR33240">
    <property type="entry name" value="OS08G0508500 PROTEIN"/>
    <property type="match status" value="1"/>
</dbReference>
<keyword evidence="4" id="KW-1185">Reference proteome</keyword>
<feature type="compositionally biased region" description="Basic and acidic residues" evidence="1">
    <location>
        <begin position="267"/>
        <end position="279"/>
    </location>
</feature>
<dbReference type="PANTHER" id="PTHR33240:SF15">
    <property type="entry name" value="GAG-PRO-LIKE PROTEIN"/>
    <property type="match status" value="1"/>
</dbReference>
<dbReference type="EMBL" id="JAUESC010000003">
    <property type="protein sequence ID" value="KAK0600307.1"/>
    <property type="molecule type" value="Genomic_DNA"/>
</dbReference>
<dbReference type="Gene3D" id="2.40.70.10">
    <property type="entry name" value="Acid Proteases"/>
    <property type="match status" value="1"/>
</dbReference>
<dbReference type="InterPro" id="IPR021109">
    <property type="entry name" value="Peptidase_aspartic_dom_sf"/>
</dbReference>
<feature type="compositionally biased region" description="Basic and acidic residues" evidence="1">
    <location>
        <begin position="163"/>
        <end position="182"/>
    </location>
</feature>
<feature type="region of interest" description="Disordered" evidence="1">
    <location>
        <begin position="267"/>
        <end position="313"/>
    </location>
</feature>
<feature type="region of interest" description="Disordered" evidence="1">
    <location>
        <begin position="156"/>
        <end position="190"/>
    </location>
</feature>
<sequence length="493" mass="56371">MARRFGRNVSSDDESDSPFIETIARTQFSDRFRMPTIEQYKENRDPKEHVRRFRNIMAYISSFSNLSKAFIRQFMGSVQRRKSLAHLSNLKQERNESIKKYLARFGKEVAQIEDASDVAVIAAFTNGLQSGRLSFDLRRERPKTYEEMMEIAGDYALAEEEESRDRQREEKGQKGYPREGRGNTRANKFRGRYNHYTPLTGDQEEILSVVEDKGLAKYPRQQSANARRDTTKYCRFHQDHGHETSKCFQLRDHIESLIRDGHLKDFALKGDKHGGRQDSRQGNGQDRKSPRRNSPNATINTIFGGPHTGRSNRERMSEVREVMYESRSMEINSVQRNPKKGREGHDPITFTVEDSDGIDAKPNDAIVVGVRIAHRDVLRVMIDNGSSADILSARVYDELRLDRKDLEPFHVPLKGFGGAEVRSLGTVKLPVRFGTAPCRRTILLDSVVVDIHNWPYNALLGRPFLNKARAVISTHALKIKFPTEFGVGELKGS</sequence>
<feature type="domain" description="Retrotransposon gag" evidence="2">
    <location>
        <begin position="57"/>
        <end position="129"/>
    </location>
</feature>
<feature type="compositionally biased region" description="Polar residues" evidence="1">
    <location>
        <begin position="292"/>
        <end position="301"/>
    </location>
</feature>
<dbReference type="AlphaFoldDB" id="A0AA39SV32"/>
<evidence type="ECO:0000256" key="1">
    <source>
        <dbReference type="SAM" id="MobiDB-lite"/>
    </source>
</evidence>
<name>A0AA39SV32_ACESA</name>
<evidence type="ECO:0000259" key="2">
    <source>
        <dbReference type="Pfam" id="PF03732"/>
    </source>
</evidence>
<reference evidence="3" key="1">
    <citation type="journal article" date="2022" name="Plant J.">
        <title>Strategies of tolerance reflected in two North American maple genomes.</title>
        <authorList>
            <person name="McEvoy S.L."/>
            <person name="Sezen U.U."/>
            <person name="Trouern-Trend A."/>
            <person name="McMahon S.M."/>
            <person name="Schaberg P.G."/>
            <person name="Yang J."/>
            <person name="Wegrzyn J.L."/>
            <person name="Swenson N.G."/>
        </authorList>
    </citation>
    <scope>NUCLEOTIDE SEQUENCE</scope>
    <source>
        <strain evidence="3">NS2018</strain>
    </source>
</reference>
<evidence type="ECO:0000313" key="3">
    <source>
        <dbReference type="EMBL" id="KAK0600307.1"/>
    </source>
</evidence>
<comment type="caution">
    <text evidence="3">The sequence shown here is derived from an EMBL/GenBank/DDBJ whole genome shotgun (WGS) entry which is preliminary data.</text>
</comment>